<dbReference type="SUPFAM" id="SSF56219">
    <property type="entry name" value="DNase I-like"/>
    <property type="match status" value="1"/>
</dbReference>
<sequence length="100" mass="10449">MITVAYGVNDVIGRRVLWADLTRLSTLTTTVPWLVGGDFNTVVDTSEVCGQSGDIRGAAEEFRDVCGIQGSLHCLCRESALPGITVAGTPGAFGSGWTAC</sequence>
<reference evidence="1" key="2">
    <citation type="journal article" date="2024" name="Plant">
        <title>Genomic evolution and insights into agronomic trait innovations of Sesamum species.</title>
        <authorList>
            <person name="Miao H."/>
            <person name="Wang L."/>
            <person name="Qu L."/>
            <person name="Liu H."/>
            <person name="Sun Y."/>
            <person name="Le M."/>
            <person name="Wang Q."/>
            <person name="Wei S."/>
            <person name="Zheng Y."/>
            <person name="Lin W."/>
            <person name="Duan Y."/>
            <person name="Cao H."/>
            <person name="Xiong S."/>
            <person name="Wang X."/>
            <person name="Wei L."/>
            <person name="Li C."/>
            <person name="Ma Q."/>
            <person name="Ju M."/>
            <person name="Zhao R."/>
            <person name="Li G."/>
            <person name="Mu C."/>
            <person name="Tian Q."/>
            <person name="Mei H."/>
            <person name="Zhang T."/>
            <person name="Gao T."/>
            <person name="Zhang H."/>
        </authorList>
    </citation>
    <scope>NUCLEOTIDE SEQUENCE</scope>
    <source>
        <strain evidence="1">G02</strain>
    </source>
</reference>
<name>A0AAW2J5S3_SESRA</name>
<accession>A0AAW2J5S3</accession>
<reference evidence="1" key="1">
    <citation type="submission" date="2020-06" db="EMBL/GenBank/DDBJ databases">
        <authorList>
            <person name="Li T."/>
            <person name="Hu X."/>
            <person name="Zhang T."/>
            <person name="Song X."/>
            <person name="Zhang H."/>
            <person name="Dai N."/>
            <person name="Sheng W."/>
            <person name="Hou X."/>
            <person name="Wei L."/>
        </authorList>
    </citation>
    <scope>NUCLEOTIDE SEQUENCE</scope>
    <source>
        <strain evidence="1">G02</strain>
        <tissue evidence="1">Leaf</tissue>
    </source>
</reference>
<evidence type="ECO:0000313" key="1">
    <source>
        <dbReference type="EMBL" id="KAL0289737.1"/>
    </source>
</evidence>
<organism evidence="1">
    <name type="scientific">Sesamum radiatum</name>
    <name type="common">Black benniseed</name>
    <dbReference type="NCBI Taxonomy" id="300843"/>
    <lineage>
        <taxon>Eukaryota</taxon>
        <taxon>Viridiplantae</taxon>
        <taxon>Streptophyta</taxon>
        <taxon>Embryophyta</taxon>
        <taxon>Tracheophyta</taxon>
        <taxon>Spermatophyta</taxon>
        <taxon>Magnoliopsida</taxon>
        <taxon>eudicotyledons</taxon>
        <taxon>Gunneridae</taxon>
        <taxon>Pentapetalae</taxon>
        <taxon>asterids</taxon>
        <taxon>lamiids</taxon>
        <taxon>Lamiales</taxon>
        <taxon>Pedaliaceae</taxon>
        <taxon>Sesamum</taxon>
    </lineage>
</organism>
<proteinExistence type="predicted"/>
<protein>
    <recommendedName>
        <fullName evidence="2">Endonuclease/exonuclease/phosphatase domain-containing protein</fullName>
    </recommendedName>
</protein>
<evidence type="ECO:0008006" key="2">
    <source>
        <dbReference type="Google" id="ProtNLM"/>
    </source>
</evidence>
<dbReference type="AlphaFoldDB" id="A0AAW2J5S3"/>
<comment type="caution">
    <text evidence="1">The sequence shown here is derived from an EMBL/GenBank/DDBJ whole genome shotgun (WGS) entry which is preliminary data.</text>
</comment>
<dbReference type="EMBL" id="JACGWJ010000671">
    <property type="protein sequence ID" value="KAL0289737.1"/>
    <property type="molecule type" value="Genomic_DNA"/>
</dbReference>
<dbReference type="InterPro" id="IPR036691">
    <property type="entry name" value="Endo/exonu/phosph_ase_sf"/>
</dbReference>
<gene>
    <name evidence="1" type="ORF">Sradi_7066700</name>
</gene>